<dbReference type="Pfam" id="PF00990">
    <property type="entry name" value="GGDEF"/>
    <property type="match status" value="1"/>
</dbReference>
<feature type="non-terminal residue" evidence="2">
    <location>
        <position position="1"/>
    </location>
</feature>
<evidence type="ECO:0000259" key="1">
    <source>
        <dbReference type="PROSITE" id="PS50887"/>
    </source>
</evidence>
<dbReference type="InterPro" id="IPR043128">
    <property type="entry name" value="Rev_trsase/Diguanyl_cyclase"/>
</dbReference>
<proteinExistence type="predicted"/>
<organism evidence="2">
    <name type="scientific">mine drainage metagenome</name>
    <dbReference type="NCBI Taxonomy" id="410659"/>
    <lineage>
        <taxon>unclassified sequences</taxon>
        <taxon>metagenomes</taxon>
        <taxon>ecological metagenomes</taxon>
    </lineage>
</organism>
<reference evidence="2" key="1">
    <citation type="submission" date="2013-08" db="EMBL/GenBank/DDBJ databases">
        <authorList>
            <person name="Mendez C."/>
            <person name="Richter M."/>
            <person name="Ferrer M."/>
            <person name="Sanchez J."/>
        </authorList>
    </citation>
    <scope>NUCLEOTIDE SEQUENCE</scope>
</reference>
<dbReference type="NCBIfam" id="TIGR00254">
    <property type="entry name" value="GGDEF"/>
    <property type="match status" value="1"/>
</dbReference>
<sequence>AEPRASARPVPGALSRAKRGNQLVAVMFLNLDRLKVVNDRLGHPAGDEVLRAMAQRLQRLIRPSDTVARVGGDEFVVLAEDVAPPRMAITMAERLARAVEAPIEVAGQEVVVTASVGVRITGEVTDTAEDLLRDADIAMYHAKNAGGRRAVEFTAAMG</sequence>
<dbReference type="EMBL" id="AUZY01007455">
    <property type="protein sequence ID" value="EQD49756.1"/>
    <property type="molecule type" value="Genomic_DNA"/>
</dbReference>
<gene>
    <name evidence="2" type="ORF">B1B_11471</name>
</gene>
<evidence type="ECO:0000313" key="2">
    <source>
        <dbReference type="EMBL" id="EQD49756.1"/>
    </source>
</evidence>
<feature type="domain" description="GGDEF" evidence="1">
    <location>
        <begin position="22"/>
        <end position="156"/>
    </location>
</feature>
<comment type="caution">
    <text evidence="2">The sequence shown here is derived from an EMBL/GenBank/DDBJ whole genome shotgun (WGS) entry which is preliminary data.</text>
</comment>
<dbReference type="InterPro" id="IPR029787">
    <property type="entry name" value="Nucleotide_cyclase"/>
</dbReference>
<dbReference type="AlphaFoldDB" id="T0ZN26"/>
<dbReference type="CDD" id="cd01949">
    <property type="entry name" value="GGDEF"/>
    <property type="match status" value="1"/>
</dbReference>
<dbReference type="PROSITE" id="PS50887">
    <property type="entry name" value="GGDEF"/>
    <property type="match status" value="1"/>
</dbReference>
<name>T0ZN26_9ZZZZ</name>
<dbReference type="PANTHER" id="PTHR46663">
    <property type="entry name" value="DIGUANYLATE CYCLASE DGCT-RELATED"/>
    <property type="match status" value="1"/>
</dbReference>
<dbReference type="SMART" id="SM00267">
    <property type="entry name" value="GGDEF"/>
    <property type="match status" value="1"/>
</dbReference>
<dbReference type="InterPro" id="IPR000160">
    <property type="entry name" value="GGDEF_dom"/>
</dbReference>
<feature type="non-terminal residue" evidence="2">
    <location>
        <position position="158"/>
    </location>
</feature>
<protein>
    <submittedName>
        <fullName evidence="2">Response regulator receiver modulated diguanylate cyclase/phosphodiesterase with PAS/PAC sensor</fullName>
    </submittedName>
</protein>
<accession>T0ZN26</accession>
<dbReference type="SUPFAM" id="SSF55073">
    <property type="entry name" value="Nucleotide cyclase"/>
    <property type="match status" value="1"/>
</dbReference>
<dbReference type="PANTHER" id="PTHR46663:SF3">
    <property type="entry name" value="SLL0267 PROTEIN"/>
    <property type="match status" value="1"/>
</dbReference>
<dbReference type="Gene3D" id="3.30.70.270">
    <property type="match status" value="1"/>
</dbReference>
<dbReference type="InterPro" id="IPR052163">
    <property type="entry name" value="DGC-Regulatory_Protein"/>
</dbReference>
<reference evidence="2" key="2">
    <citation type="journal article" date="2014" name="ISME J.">
        <title>Microbial stratification in low pH oxic and suboxic macroscopic growths along an acid mine drainage.</title>
        <authorList>
            <person name="Mendez-Garcia C."/>
            <person name="Mesa V."/>
            <person name="Sprenger R.R."/>
            <person name="Richter M."/>
            <person name="Diez M.S."/>
            <person name="Solano J."/>
            <person name="Bargiela R."/>
            <person name="Golyshina O.V."/>
            <person name="Manteca A."/>
            <person name="Ramos J.L."/>
            <person name="Gallego J.R."/>
            <person name="Llorente I."/>
            <person name="Martins Dos Santos V.A."/>
            <person name="Jensen O.N."/>
            <person name="Pelaez A.I."/>
            <person name="Sanchez J."/>
            <person name="Ferrer M."/>
        </authorList>
    </citation>
    <scope>NUCLEOTIDE SEQUENCE</scope>
</reference>